<reference evidence="2" key="1">
    <citation type="submission" date="2022-10" db="EMBL/GenBank/DDBJ databases">
        <title>Genome assembly of Pristionchus species.</title>
        <authorList>
            <person name="Yoshida K."/>
            <person name="Sommer R.J."/>
        </authorList>
    </citation>
    <scope>NUCLEOTIDE SEQUENCE [LARGE SCALE GENOMIC DNA]</scope>
    <source>
        <strain evidence="2">RS5460</strain>
    </source>
</reference>
<dbReference type="Proteomes" id="UP001328107">
    <property type="component" value="Unassembled WGS sequence"/>
</dbReference>
<evidence type="ECO:0000313" key="1">
    <source>
        <dbReference type="EMBL" id="GMR40004.1"/>
    </source>
</evidence>
<name>A0AAN4ZIH1_9BILA</name>
<feature type="non-terminal residue" evidence="1">
    <location>
        <position position="1"/>
    </location>
</feature>
<organism evidence="1 2">
    <name type="scientific">Pristionchus mayeri</name>
    <dbReference type="NCBI Taxonomy" id="1317129"/>
    <lineage>
        <taxon>Eukaryota</taxon>
        <taxon>Metazoa</taxon>
        <taxon>Ecdysozoa</taxon>
        <taxon>Nematoda</taxon>
        <taxon>Chromadorea</taxon>
        <taxon>Rhabditida</taxon>
        <taxon>Rhabditina</taxon>
        <taxon>Diplogasteromorpha</taxon>
        <taxon>Diplogasteroidea</taxon>
        <taxon>Neodiplogasteridae</taxon>
        <taxon>Pristionchus</taxon>
    </lineage>
</organism>
<dbReference type="AlphaFoldDB" id="A0AAN4ZIH1"/>
<protein>
    <submittedName>
        <fullName evidence="1">Uncharacterized protein</fullName>
    </submittedName>
</protein>
<dbReference type="EMBL" id="BTRK01000003">
    <property type="protein sequence ID" value="GMR40004.1"/>
    <property type="molecule type" value="Genomic_DNA"/>
</dbReference>
<comment type="caution">
    <text evidence="1">The sequence shown here is derived from an EMBL/GenBank/DDBJ whole genome shotgun (WGS) entry which is preliminary data.</text>
</comment>
<gene>
    <name evidence="1" type="ORF">PMAYCL1PPCAC_10199</name>
</gene>
<proteinExistence type="predicted"/>
<evidence type="ECO:0000313" key="2">
    <source>
        <dbReference type="Proteomes" id="UP001328107"/>
    </source>
</evidence>
<sequence>KEAAPMDAMRAAFSEVRRSFLATNEVEETIEVREGFGTCVGTMSDRRIRTSTGSGHFIVGERGQRRRRW</sequence>
<accession>A0AAN4ZIH1</accession>
<keyword evidence="2" id="KW-1185">Reference proteome</keyword>